<dbReference type="Proteomes" id="UP000467164">
    <property type="component" value="Chromosome"/>
</dbReference>
<dbReference type="AlphaFoldDB" id="A0A7I7LGS6"/>
<protein>
    <submittedName>
        <fullName evidence="1">Antitoxin MazE</fullName>
    </submittedName>
</protein>
<evidence type="ECO:0000313" key="1">
    <source>
        <dbReference type="EMBL" id="BBX59035.1"/>
    </source>
</evidence>
<dbReference type="GeneID" id="34343048"/>
<organism evidence="1 2">
    <name type="scientific">Mycobacterium shottsii</name>
    <dbReference type="NCBI Taxonomy" id="133549"/>
    <lineage>
        <taxon>Bacteria</taxon>
        <taxon>Bacillati</taxon>
        <taxon>Actinomycetota</taxon>
        <taxon>Actinomycetes</taxon>
        <taxon>Mycobacteriales</taxon>
        <taxon>Mycobacteriaceae</taxon>
        <taxon>Mycobacterium</taxon>
        <taxon>Mycobacterium ulcerans group</taxon>
    </lineage>
</organism>
<reference evidence="1 2" key="1">
    <citation type="journal article" date="2019" name="Emerg. Microbes Infect.">
        <title>Comprehensive subspecies identification of 175 nontuberculous mycobacteria species based on 7547 genomic profiles.</title>
        <authorList>
            <person name="Matsumoto Y."/>
            <person name="Kinjo T."/>
            <person name="Motooka D."/>
            <person name="Nabeya D."/>
            <person name="Jung N."/>
            <person name="Uechi K."/>
            <person name="Horii T."/>
            <person name="Iida T."/>
            <person name="Fujita J."/>
            <person name="Nakamura S."/>
        </authorList>
    </citation>
    <scope>NUCLEOTIDE SEQUENCE [LARGE SCALE GENOMIC DNA]</scope>
    <source>
        <strain evidence="1 2">JCM 12657</strain>
    </source>
</reference>
<gene>
    <name evidence="1" type="primary">mazE</name>
    <name evidence="1" type="ORF">MSHO_43800</name>
</gene>
<dbReference type="InterPro" id="IPR021558">
    <property type="entry name" value="MazE-like"/>
</dbReference>
<name>A0A7I7LGS6_9MYCO</name>
<accession>A0A7I7LGS6</accession>
<sequence length="68" mass="8000">MAVRDRVGEYRRRMRERGLRPLQVWVPDVRTESFAAEAHRQASLVARADERGDDQDFIEAISTPWDEE</sequence>
<dbReference type="KEGG" id="msho:MSHO_43800"/>
<keyword evidence="2" id="KW-1185">Reference proteome</keyword>
<proteinExistence type="predicted"/>
<evidence type="ECO:0000313" key="2">
    <source>
        <dbReference type="Proteomes" id="UP000467164"/>
    </source>
</evidence>
<dbReference type="Pfam" id="PF11455">
    <property type="entry name" value="MazE-like"/>
    <property type="match status" value="1"/>
</dbReference>
<dbReference type="EMBL" id="AP022572">
    <property type="protein sequence ID" value="BBX59035.1"/>
    <property type="molecule type" value="Genomic_DNA"/>
</dbReference>
<dbReference type="RefSeq" id="WP_036455700.1">
    <property type="nucleotide sequence ID" value="NZ_AP022572.1"/>
</dbReference>